<dbReference type="Pfam" id="PF10250">
    <property type="entry name" value="O-FucT"/>
    <property type="match status" value="1"/>
</dbReference>
<keyword evidence="6" id="KW-0119">Carbohydrate metabolism</keyword>
<evidence type="ECO:0000256" key="6">
    <source>
        <dbReference type="ARBA" id="ARBA00023277"/>
    </source>
</evidence>
<name>A0A9P6KDH8_9FUNG</name>
<dbReference type="InterPro" id="IPR045130">
    <property type="entry name" value="OFUT2-like"/>
</dbReference>
<comment type="similarity">
    <text evidence="7">Belongs to the glycosyltransferase 68 family.</text>
</comment>
<dbReference type="Gene3D" id="3.40.50.11350">
    <property type="match status" value="1"/>
</dbReference>
<evidence type="ECO:0000256" key="2">
    <source>
        <dbReference type="ARBA" id="ARBA00004922"/>
    </source>
</evidence>
<evidence type="ECO:0000256" key="3">
    <source>
        <dbReference type="ARBA" id="ARBA00022679"/>
    </source>
</evidence>
<dbReference type="GO" id="GO:0005783">
    <property type="term" value="C:endoplasmic reticulum"/>
    <property type="evidence" value="ECO:0007669"/>
    <property type="project" value="UniProtKB-SubCell"/>
</dbReference>
<comment type="caution">
    <text evidence="9">The sequence shown here is derived from an EMBL/GenBank/DDBJ whole genome shotgun (WGS) entry which is preliminary data.</text>
</comment>
<comment type="pathway">
    <text evidence="2">Protein modification; protein glycosylation.</text>
</comment>
<dbReference type="AlphaFoldDB" id="A0A9P6KDH8"/>
<dbReference type="CDD" id="cd11296">
    <property type="entry name" value="O-FucT_like"/>
    <property type="match status" value="1"/>
</dbReference>
<dbReference type="EMBL" id="JAABOA010001469">
    <property type="protein sequence ID" value="KAF9581484.1"/>
    <property type="molecule type" value="Genomic_DNA"/>
</dbReference>
<comment type="subcellular location">
    <subcellularLocation>
        <location evidence="1">Endoplasmic reticulum</location>
    </subcellularLocation>
</comment>
<dbReference type="InterPro" id="IPR019378">
    <property type="entry name" value="GDP-Fuc_O-FucTrfase"/>
</dbReference>
<dbReference type="OrthoDB" id="423313at2759"/>
<dbReference type="PANTHER" id="PTHR13398">
    <property type="entry name" value="GDP-FUCOSE PROTEIN O-FUCOSYLTRANSFERASE 2"/>
    <property type="match status" value="1"/>
</dbReference>
<evidence type="ECO:0000313" key="10">
    <source>
        <dbReference type="Proteomes" id="UP000780801"/>
    </source>
</evidence>
<keyword evidence="4" id="KW-0256">Endoplasmic reticulum</keyword>
<evidence type="ECO:0000256" key="5">
    <source>
        <dbReference type="ARBA" id="ARBA00023253"/>
    </source>
</evidence>
<dbReference type="GO" id="GO:0046922">
    <property type="term" value="F:peptide-O-fucosyltransferase activity"/>
    <property type="evidence" value="ECO:0007669"/>
    <property type="project" value="InterPro"/>
</dbReference>
<keyword evidence="5" id="KW-0294">Fucose metabolism</keyword>
<dbReference type="Proteomes" id="UP000780801">
    <property type="component" value="Unassembled WGS sequence"/>
</dbReference>
<accession>A0A9P6KDH8</accession>
<evidence type="ECO:0000256" key="4">
    <source>
        <dbReference type="ARBA" id="ARBA00022824"/>
    </source>
</evidence>
<keyword evidence="3" id="KW-0808">Transferase</keyword>
<evidence type="ECO:0000313" key="9">
    <source>
        <dbReference type="EMBL" id="KAF9581484.1"/>
    </source>
</evidence>
<gene>
    <name evidence="9" type="ORF">BGW38_001476</name>
</gene>
<evidence type="ECO:0000256" key="8">
    <source>
        <dbReference type="ARBA" id="ARBA00026232"/>
    </source>
</evidence>
<sequence length="355" mass="41024">MALENAAYLAQQLDRVLIMPPITTNSHDKHNSNQRWSDFFDLPKFTELTGVRVVEWNDVRPMTAEQIEVGRAQVRMGKKSYEPWEAIAEDLPCQIIYGFGDSERLHTTELTFARQFLFRPRFIRPPPRNPKTIVHDRHKIGAKDNLNMDDIVTIEDLVGRYEDAADHLLFLSHSYKLKDPSGRQSWFKVGQYFHFRAHVLAFASELIQTRAPQTKGPSMRYIAIHLRRGDIWQKCRQETMEERMACLTPLSYYAEVVDKVRASLGQDMPVIVTTDSDSEEDFKTMEELKWARLDHASYSTESRLGIFGPAMVDAVILAEADVMVGTYVSSMSRVAARRQKSWHDRVALYPQTRRV</sequence>
<evidence type="ECO:0000256" key="1">
    <source>
        <dbReference type="ARBA" id="ARBA00004240"/>
    </source>
</evidence>
<reference evidence="9" key="1">
    <citation type="journal article" date="2020" name="Fungal Divers.">
        <title>Resolving the Mortierellaceae phylogeny through synthesis of multi-gene phylogenetics and phylogenomics.</title>
        <authorList>
            <person name="Vandepol N."/>
            <person name="Liber J."/>
            <person name="Desiro A."/>
            <person name="Na H."/>
            <person name="Kennedy M."/>
            <person name="Barry K."/>
            <person name="Grigoriev I.V."/>
            <person name="Miller A.N."/>
            <person name="O'Donnell K."/>
            <person name="Stajich J.E."/>
            <person name="Bonito G."/>
        </authorList>
    </citation>
    <scope>NUCLEOTIDE SEQUENCE</scope>
    <source>
        <strain evidence="9">KOD1015</strain>
    </source>
</reference>
<dbReference type="GO" id="GO:0006004">
    <property type="term" value="P:fucose metabolic process"/>
    <property type="evidence" value="ECO:0007669"/>
    <property type="project" value="UniProtKB-KW"/>
</dbReference>
<protein>
    <recommendedName>
        <fullName evidence="8">GDP-fucose protein O-fucosyltransferase 2</fullName>
    </recommendedName>
</protein>
<proteinExistence type="inferred from homology"/>
<keyword evidence="10" id="KW-1185">Reference proteome</keyword>
<organism evidence="9 10">
    <name type="scientific">Lunasporangiospora selenospora</name>
    <dbReference type="NCBI Taxonomy" id="979761"/>
    <lineage>
        <taxon>Eukaryota</taxon>
        <taxon>Fungi</taxon>
        <taxon>Fungi incertae sedis</taxon>
        <taxon>Mucoromycota</taxon>
        <taxon>Mortierellomycotina</taxon>
        <taxon>Mortierellomycetes</taxon>
        <taxon>Mortierellales</taxon>
        <taxon>Mortierellaceae</taxon>
        <taxon>Lunasporangiospora</taxon>
    </lineage>
</organism>
<dbReference type="PANTHER" id="PTHR13398:SF0">
    <property type="entry name" value="GDP-FUCOSE PROTEIN O-FUCOSYLTRANSFERASE 2"/>
    <property type="match status" value="1"/>
</dbReference>
<evidence type="ECO:0000256" key="7">
    <source>
        <dbReference type="ARBA" id="ARBA00025803"/>
    </source>
</evidence>